<protein>
    <submittedName>
        <fullName evidence="2">Uncharacterized protein</fullName>
    </submittedName>
</protein>
<feature type="transmembrane region" description="Helical" evidence="1">
    <location>
        <begin position="12"/>
        <end position="33"/>
    </location>
</feature>
<accession>A0ABX2ITF9</accession>
<keyword evidence="3" id="KW-1185">Reference proteome</keyword>
<dbReference type="Proteomes" id="UP000777935">
    <property type="component" value="Unassembled WGS sequence"/>
</dbReference>
<reference evidence="2 3" key="1">
    <citation type="submission" date="2020-06" db="EMBL/GenBank/DDBJ databases">
        <title>Sulfitobacter algicola sp. nov., isolated from green algae.</title>
        <authorList>
            <person name="Wang C."/>
        </authorList>
    </citation>
    <scope>NUCLEOTIDE SEQUENCE [LARGE SCALE GENOMIC DNA]</scope>
    <source>
        <strain evidence="2 3">1151</strain>
    </source>
</reference>
<dbReference type="RefSeq" id="WP_174139344.1">
    <property type="nucleotide sequence ID" value="NZ_JABUFE010000010.1"/>
</dbReference>
<evidence type="ECO:0000313" key="2">
    <source>
        <dbReference type="EMBL" id="NSX56192.1"/>
    </source>
</evidence>
<comment type="caution">
    <text evidence="2">The sequence shown here is derived from an EMBL/GenBank/DDBJ whole genome shotgun (WGS) entry which is preliminary data.</text>
</comment>
<evidence type="ECO:0000313" key="3">
    <source>
        <dbReference type="Proteomes" id="UP000777935"/>
    </source>
</evidence>
<keyword evidence="1" id="KW-0472">Membrane</keyword>
<name>A0ABX2ITF9_9RHOB</name>
<proteinExistence type="predicted"/>
<keyword evidence="1" id="KW-1133">Transmembrane helix</keyword>
<sequence>MSFIRPELQASLIRWREVLVGGGVACVGVYFTLSGYSVHVALGVVLIGLGAVIAWIGYRRLQFAGDGGGLGVVELNERLISYFAPQGGRAVSIDDLTRVELVATPRSLMWHLHSSDHPVPLIIPNNAEGTACMFDILSALSGADYKTAMAAMTGAGHETFVIWQKSTLALH</sequence>
<organism evidence="2 3">
    <name type="scientific">Parasulfitobacter algicola</name>
    <dbReference type="NCBI Taxonomy" id="2614809"/>
    <lineage>
        <taxon>Bacteria</taxon>
        <taxon>Pseudomonadati</taxon>
        <taxon>Pseudomonadota</taxon>
        <taxon>Alphaproteobacteria</taxon>
        <taxon>Rhodobacterales</taxon>
        <taxon>Roseobacteraceae</taxon>
        <taxon>Parasulfitobacter</taxon>
    </lineage>
</organism>
<keyword evidence="1" id="KW-0812">Transmembrane</keyword>
<dbReference type="EMBL" id="JABUFE010000010">
    <property type="protein sequence ID" value="NSX56192.1"/>
    <property type="molecule type" value="Genomic_DNA"/>
</dbReference>
<evidence type="ECO:0000256" key="1">
    <source>
        <dbReference type="SAM" id="Phobius"/>
    </source>
</evidence>
<gene>
    <name evidence="2" type="ORF">HRQ87_15460</name>
</gene>
<feature type="transmembrane region" description="Helical" evidence="1">
    <location>
        <begin position="39"/>
        <end position="58"/>
    </location>
</feature>